<name>A0A0J0XLX9_9TREE</name>
<comment type="similarity">
    <text evidence="2">Belongs to the germin family.</text>
</comment>
<dbReference type="GeneID" id="28983896"/>
<proteinExistence type="inferred from homology"/>
<dbReference type="InterPro" id="IPR014710">
    <property type="entry name" value="RmlC-like_jellyroll"/>
</dbReference>
<keyword evidence="4" id="KW-0479">Metal-binding</keyword>
<feature type="signal peptide" evidence="6">
    <location>
        <begin position="1"/>
        <end position="16"/>
    </location>
</feature>
<protein>
    <submittedName>
        <fullName evidence="8">RmlC-like cupin</fullName>
    </submittedName>
</protein>
<reference evidence="8 9" key="1">
    <citation type="submission" date="2015-03" db="EMBL/GenBank/DDBJ databases">
        <title>Genomics and transcriptomics of the oil-accumulating basidiomycete yeast T. oleaginosus allow insights into substrate utilization and the diverse evolutionary trajectories of mating systems in fungi.</title>
        <authorList>
            <consortium name="DOE Joint Genome Institute"/>
            <person name="Kourist R."/>
            <person name="Kracht O."/>
            <person name="Bracharz F."/>
            <person name="Lipzen A."/>
            <person name="Nolan M."/>
            <person name="Ohm R."/>
            <person name="Grigoriev I."/>
            <person name="Sun S."/>
            <person name="Heitman J."/>
            <person name="Bruck T."/>
            <person name="Nowrousian M."/>
        </authorList>
    </citation>
    <scope>NUCLEOTIDE SEQUENCE [LARGE SCALE GENOMIC DNA]</scope>
    <source>
        <strain evidence="8 9">IBC0246</strain>
    </source>
</reference>
<dbReference type="OrthoDB" id="1921208at2759"/>
<evidence type="ECO:0000313" key="8">
    <source>
        <dbReference type="EMBL" id="KLT42112.1"/>
    </source>
</evidence>
<keyword evidence="6" id="KW-0732">Signal</keyword>
<feature type="domain" description="Cupin type-1" evidence="7">
    <location>
        <begin position="61"/>
        <end position="208"/>
    </location>
</feature>
<evidence type="ECO:0000256" key="3">
    <source>
        <dbReference type="ARBA" id="ARBA00022525"/>
    </source>
</evidence>
<accession>A0A0J0XLX9</accession>
<dbReference type="EMBL" id="KQ087209">
    <property type="protein sequence ID" value="KLT42112.1"/>
    <property type="molecule type" value="Genomic_DNA"/>
</dbReference>
<dbReference type="AlphaFoldDB" id="A0A0J0XLX9"/>
<dbReference type="SUPFAM" id="SSF51182">
    <property type="entry name" value="RmlC-like cupins"/>
    <property type="match status" value="1"/>
</dbReference>
<evidence type="ECO:0000256" key="2">
    <source>
        <dbReference type="ARBA" id="ARBA00007456"/>
    </source>
</evidence>
<dbReference type="STRING" id="879819.A0A0J0XLX9"/>
<keyword evidence="9" id="KW-1185">Reference proteome</keyword>
<dbReference type="Gene3D" id="2.60.120.10">
    <property type="entry name" value="Jelly Rolls"/>
    <property type="match status" value="1"/>
</dbReference>
<dbReference type="Pfam" id="PF00190">
    <property type="entry name" value="Cupin_1"/>
    <property type="match status" value="1"/>
</dbReference>
<organism evidence="8 9">
    <name type="scientific">Cutaneotrichosporon oleaginosum</name>
    <dbReference type="NCBI Taxonomy" id="879819"/>
    <lineage>
        <taxon>Eukaryota</taxon>
        <taxon>Fungi</taxon>
        <taxon>Dikarya</taxon>
        <taxon>Basidiomycota</taxon>
        <taxon>Agaricomycotina</taxon>
        <taxon>Tremellomycetes</taxon>
        <taxon>Trichosporonales</taxon>
        <taxon>Trichosporonaceae</taxon>
        <taxon>Cutaneotrichosporon</taxon>
    </lineage>
</organism>
<evidence type="ECO:0000256" key="5">
    <source>
        <dbReference type="ARBA" id="ARBA00023211"/>
    </source>
</evidence>
<dbReference type="InterPro" id="IPR006045">
    <property type="entry name" value="Cupin_1"/>
</dbReference>
<dbReference type="InterPro" id="IPR011051">
    <property type="entry name" value="RmlC_Cupin_sf"/>
</dbReference>
<feature type="chain" id="PRO_5005245496" evidence="6">
    <location>
        <begin position="17"/>
        <end position="273"/>
    </location>
</feature>
<dbReference type="GO" id="GO:0030145">
    <property type="term" value="F:manganese ion binding"/>
    <property type="evidence" value="ECO:0007669"/>
    <property type="project" value="InterPro"/>
</dbReference>
<evidence type="ECO:0000256" key="1">
    <source>
        <dbReference type="ARBA" id="ARBA00004613"/>
    </source>
</evidence>
<keyword evidence="3" id="KW-0964">Secreted</keyword>
<dbReference type="Proteomes" id="UP000053611">
    <property type="component" value="Unassembled WGS sequence"/>
</dbReference>
<dbReference type="RefSeq" id="XP_018278603.1">
    <property type="nucleotide sequence ID" value="XM_018423293.1"/>
</dbReference>
<keyword evidence="5" id="KW-0464">Manganese</keyword>
<dbReference type="InterPro" id="IPR001929">
    <property type="entry name" value="Germin"/>
</dbReference>
<dbReference type="SMART" id="SM00835">
    <property type="entry name" value="Cupin_1"/>
    <property type="match status" value="1"/>
</dbReference>
<evidence type="ECO:0000313" key="9">
    <source>
        <dbReference type="Proteomes" id="UP000053611"/>
    </source>
</evidence>
<comment type="subcellular location">
    <subcellularLocation>
        <location evidence="1">Secreted</location>
    </subcellularLocation>
</comment>
<evidence type="ECO:0000256" key="6">
    <source>
        <dbReference type="SAM" id="SignalP"/>
    </source>
</evidence>
<evidence type="ECO:0000259" key="7">
    <source>
        <dbReference type="SMART" id="SM00835"/>
    </source>
</evidence>
<dbReference type="PRINTS" id="PR00325">
    <property type="entry name" value="GERMIN"/>
</dbReference>
<dbReference type="GO" id="GO:0005576">
    <property type="term" value="C:extracellular region"/>
    <property type="evidence" value="ECO:0007669"/>
    <property type="project" value="UniProtKB-SubCell"/>
</dbReference>
<sequence length="273" mass="28794">MLSTLLTTLFLASTLAIPVDIEERNNGQSGNGKPLKEFIAELYAQVNPNDRNNLLGDGFTFDFLAAESFGGGGRDGGVILADNTQFPGVVGNGLSWLVGFLGPCGMVAPHNHPRASEYLFNIAGPPLAATTFLENGSPIFNGQVSAGEVIVLPQGSVHFVTNTGCDPVFITAGFNSETPGVGFLSSMYTSFDEQTINAAFGAEGTVFDPAKIPGAVNLGHAECLKKCGINPDTFSINGKVSNKDLMKKAFAGFLKAEGFDFNGYSADEFKQFN</sequence>
<evidence type="ECO:0000256" key="4">
    <source>
        <dbReference type="ARBA" id="ARBA00022723"/>
    </source>
</evidence>
<gene>
    <name evidence="8" type="ORF">CC85DRAFT_285880</name>
</gene>
<dbReference type="PANTHER" id="PTHR31238">
    <property type="entry name" value="GERMIN-LIKE PROTEIN SUBFAMILY 3 MEMBER 3"/>
    <property type="match status" value="1"/>
</dbReference>